<keyword evidence="5 8" id="KW-0472">Membrane</keyword>
<feature type="transmembrane region" description="Helical" evidence="8">
    <location>
        <begin position="164"/>
        <end position="182"/>
    </location>
</feature>
<dbReference type="GO" id="GO:0030258">
    <property type="term" value="P:lipid modification"/>
    <property type="evidence" value="ECO:0007669"/>
    <property type="project" value="TreeGrafter"/>
</dbReference>
<dbReference type="AlphaFoldDB" id="A0A6B2L2P7"/>
<comment type="subcellular location">
    <subcellularLocation>
        <location evidence="1">Membrane</location>
        <topology evidence="1">Multi-pass membrane protein</topology>
    </subcellularLocation>
</comment>
<dbReference type="GO" id="GO:0016746">
    <property type="term" value="F:acyltransferase activity"/>
    <property type="evidence" value="ECO:0007669"/>
    <property type="project" value="UniProtKB-KW"/>
</dbReference>
<feature type="transmembrane region" description="Helical" evidence="8">
    <location>
        <begin position="203"/>
        <end position="219"/>
    </location>
</feature>
<evidence type="ECO:0000256" key="5">
    <source>
        <dbReference type="ARBA" id="ARBA00023136"/>
    </source>
</evidence>
<dbReference type="InterPro" id="IPR049941">
    <property type="entry name" value="LPLAT_7/PORCN-like"/>
</dbReference>
<evidence type="ECO:0000313" key="9">
    <source>
        <dbReference type="EMBL" id="NDV31128.1"/>
    </source>
</evidence>
<organism evidence="9">
    <name type="scientific">Arcella intermedia</name>
    <dbReference type="NCBI Taxonomy" id="1963864"/>
    <lineage>
        <taxon>Eukaryota</taxon>
        <taxon>Amoebozoa</taxon>
        <taxon>Tubulinea</taxon>
        <taxon>Elardia</taxon>
        <taxon>Arcellinida</taxon>
        <taxon>Sphaerothecina</taxon>
        <taxon>Arcellidae</taxon>
        <taxon>Arcella</taxon>
    </lineage>
</organism>
<feature type="transmembrane region" description="Helical" evidence="8">
    <location>
        <begin position="426"/>
        <end position="444"/>
    </location>
</feature>
<feature type="region of interest" description="Disordered" evidence="7">
    <location>
        <begin position="452"/>
        <end position="498"/>
    </location>
</feature>
<evidence type="ECO:0000256" key="3">
    <source>
        <dbReference type="ARBA" id="ARBA00022692"/>
    </source>
</evidence>
<feature type="transmembrane region" description="Helical" evidence="8">
    <location>
        <begin position="239"/>
        <end position="257"/>
    </location>
</feature>
<evidence type="ECO:0000256" key="4">
    <source>
        <dbReference type="ARBA" id="ARBA00022989"/>
    </source>
</evidence>
<evidence type="ECO:0000256" key="7">
    <source>
        <dbReference type="SAM" id="MobiDB-lite"/>
    </source>
</evidence>
<feature type="transmembrane region" description="Helical" evidence="8">
    <location>
        <begin position="48"/>
        <end position="75"/>
    </location>
</feature>
<dbReference type="GO" id="GO:0016020">
    <property type="term" value="C:membrane"/>
    <property type="evidence" value="ECO:0007669"/>
    <property type="project" value="UniProtKB-SubCell"/>
</dbReference>
<reference evidence="9" key="1">
    <citation type="journal article" date="2020" name="J. Eukaryot. Microbiol.">
        <title>De novo Sequencing, Assembly and Annotation of the Transcriptome for the Free-Living Testate Amoeba Arcella intermedia.</title>
        <authorList>
            <person name="Ribeiro G.M."/>
            <person name="Porfirio-Sousa A.L."/>
            <person name="Maurer-Alcala X.X."/>
            <person name="Katz L.A."/>
            <person name="Lahr D.J.G."/>
        </authorList>
    </citation>
    <scope>NUCLEOTIDE SEQUENCE</scope>
</reference>
<keyword evidence="6" id="KW-0012">Acyltransferase</keyword>
<protein>
    <submittedName>
        <fullName evidence="9">Uncharacterized protein</fullName>
    </submittedName>
</protein>
<dbReference type="PANTHER" id="PTHR13906:SF4">
    <property type="entry name" value="LYSOPHOSPHOLIPID ACYLTRANSFERASE 6"/>
    <property type="match status" value="1"/>
</dbReference>
<keyword evidence="4 8" id="KW-1133">Transmembrane helix</keyword>
<dbReference type="Pfam" id="PF03062">
    <property type="entry name" value="MBOAT"/>
    <property type="match status" value="1"/>
</dbReference>
<dbReference type="InterPro" id="IPR004299">
    <property type="entry name" value="MBOAT_fam"/>
</dbReference>
<proteinExistence type="predicted"/>
<dbReference type="PANTHER" id="PTHR13906">
    <property type="entry name" value="PORCUPINE"/>
    <property type="match status" value="1"/>
</dbReference>
<sequence length="498" mass="56726">MVEPLVGVVGLPVDQTKFLLIVLLSYPLGFGFRLLPTAQLKHLYSSGIGLFFMFFCFGYVGWVHFFATSLFIYASFFLVPPQYLPKLAFFFLFIYLSSLHIYRMIIDYMGYSMDTTALMMVLIVKLSILACNYSDGVKEKQEKELLTQISRENAISVVPGFLEYISYLAWFPTMLSGPAFHFTHYKNWIENQHHVPSPWRQTGLVFLSALLHGGLYVFLTQKFPVEICFVPHGMDHMPFISKFFYIWIATFGVRNKYYFIWKLTEGSGVLSGLGYGGVDESGNPKWDRLTNIEVWKVESCTAARDISTFWNSKTGDWLKNYIYFRQSKNPASGSVPTYALYLTNTASAFWHGFYPGYYLSFVFTAITVDLSRQVHSFMRPYVESSERAKQIGEYLSRLIAIITLNYGFLSFIGLSMDRSLNAFRSVGYFGHITVFLIYVGLYVAKRIIKKPRTPKAQTDNTPIPSSLPSSAPSSEPPSSIPTEGSPEPSPEPEKLKNE</sequence>
<evidence type="ECO:0000256" key="1">
    <source>
        <dbReference type="ARBA" id="ARBA00004141"/>
    </source>
</evidence>
<keyword evidence="2" id="KW-0808">Transferase</keyword>
<dbReference type="EMBL" id="GIBP01002159">
    <property type="protein sequence ID" value="NDV31128.1"/>
    <property type="molecule type" value="Transcribed_RNA"/>
</dbReference>
<keyword evidence="3 8" id="KW-0812">Transmembrane</keyword>
<accession>A0A6B2L2P7</accession>
<evidence type="ECO:0000256" key="8">
    <source>
        <dbReference type="SAM" id="Phobius"/>
    </source>
</evidence>
<name>A0A6B2L2P7_9EUKA</name>
<feature type="transmembrane region" description="Helical" evidence="8">
    <location>
        <begin position="394"/>
        <end position="414"/>
    </location>
</feature>
<feature type="transmembrane region" description="Helical" evidence="8">
    <location>
        <begin position="87"/>
        <end position="105"/>
    </location>
</feature>
<evidence type="ECO:0000256" key="2">
    <source>
        <dbReference type="ARBA" id="ARBA00022679"/>
    </source>
</evidence>
<evidence type="ECO:0000256" key="6">
    <source>
        <dbReference type="ARBA" id="ARBA00023315"/>
    </source>
</evidence>
<feature type="transmembrane region" description="Helical" evidence="8">
    <location>
        <begin position="18"/>
        <end position="36"/>
    </location>
</feature>
<feature type="compositionally biased region" description="Low complexity" evidence="7">
    <location>
        <begin position="464"/>
        <end position="473"/>
    </location>
</feature>